<name>A0AA39G5Y4_MICHY</name>
<feature type="compositionally biased region" description="Low complexity" evidence="7">
    <location>
        <begin position="1112"/>
        <end position="1142"/>
    </location>
</feature>
<dbReference type="GO" id="GO:0030697">
    <property type="term" value="F:tRNA (uracil(54)-C5)-methyltransferase activity, S-adenosyl methionine-dependent"/>
    <property type="evidence" value="ECO:0007669"/>
    <property type="project" value="UniProtKB-EC"/>
</dbReference>
<dbReference type="Proteomes" id="UP001168972">
    <property type="component" value="Unassembled WGS sequence"/>
</dbReference>
<keyword evidence="9" id="KW-1185">Reference proteome</keyword>
<keyword evidence="3 6" id="KW-0949">S-adenosyl-L-methionine</keyword>
<dbReference type="InterPro" id="IPR029063">
    <property type="entry name" value="SAM-dependent_MTases_sf"/>
</dbReference>
<comment type="catalytic activity">
    <reaction evidence="5">
        <text>uridine(54) in tRNA + S-adenosyl-L-methionine = 5-methyluridine(54) in tRNA + S-adenosyl-L-homocysteine + H(+)</text>
        <dbReference type="Rhea" id="RHEA:42712"/>
        <dbReference type="Rhea" id="RHEA-COMP:10167"/>
        <dbReference type="Rhea" id="RHEA-COMP:10193"/>
        <dbReference type="ChEBI" id="CHEBI:15378"/>
        <dbReference type="ChEBI" id="CHEBI:57856"/>
        <dbReference type="ChEBI" id="CHEBI:59789"/>
        <dbReference type="ChEBI" id="CHEBI:65315"/>
        <dbReference type="ChEBI" id="CHEBI:74447"/>
        <dbReference type="EC" id="2.1.1.35"/>
    </reaction>
    <physiologicalReaction direction="left-to-right" evidence="5">
        <dbReference type="Rhea" id="RHEA:42713"/>
    </physiologicalReaction>
</comment>
<dbReference type="PROSITE" id="PS51687">
    <property type="entry name" value="SAM_MT_RNA_M5U"/>
    <property type="match status" value="1"/>
</dbReference>
<feature type="compositionally biased region" description="Low complexity" evidence="7">
    <location>
        <begin position="1158"/>
        <end position="1167"/>
    </location>
</feature>
<evidence type="ECO:0000313" key="8">
    <source>
        <dbReference type="EMBL" id="KAK0182122.1"/>
    </source>
</evidence>
<feature type="compositionally biased region" description="Polar residues" evidence="7">
    <location>
        <begin position="1143"/>
        <end position="1157"/>
    </location>
</feature>
<dbReference type="EMBL" id="JAQQBR010000001">
    <property type="protein sequence ID" value="KAK0182122.1"/>
    <property type="molecule type" value="Genomic_DNA"/>
</dbReference>
<dbReference type="InterPro" id="IPR045850">
    <property type="entry name" value="TRM2_met"/>
</dbReference>
<evidence type="ECO:0000256" key="2">
    <source>
        <dbReference type="ARBA" id="ARBA00022679"/>
    </source>
</evidence>
<comment type="caution">
    <text evidence="8">The sequence shown here is derived from an EMBL/GenBank/DDBJ whole genome shotgun (WGS) entry which is preliminary data.</text>
</comment>
<dbReference type="SUPFAM" id="SSF53335">
    <property type="entry name" value="S-adenosyl-L-methionine-dependent methyltransferases"/>
    <property type="match status" value="1"/>
</dbReference>
<comment type="similarity">
    <text evidence="6">Belongs to the class I-like SAM-binding methyltransferase superfamily. RNA M5U methyltransferase family.</text>
</comment>
<feature type="region of interest" description="Disordered" evidence="7">
    <location>
        <begin position="786"/>
        <end position="809"/>
    </location>
</feature>
<feature type="compositionally biased region" description="Acidic residues" evidence="7">
    <location>
        <begin position="314"/>
        <end position="325"/>
    </location>
</feature>
<evidence type="ECO:0000313" key="9">
    <source>
        <dbReference type="Proteomes" id="UP001168972"/>
    </source>
</evidence>
<feature type="region of interest" description="Disordered" evidence="7">
    <location>
        <begin position="307"/>
        <end position="341"/>
    </location>
</feature>
<dbReference type="GO" id="GO:0006396">
    <property type="term" value="P:RNA processing"/>
    <property type="evidence" value="ECO:0007669"/>
    <property type="project" value="InterPro"/>
</dbReference>
<comment type="caution">
    <text evidence="6">Lacks conserved residue(s) required for the propagation of feature annotation.</text>
</comment>
<feature type="compositionally biased region" description="Basic and acidic residues" evidence="7">
    <location>
        <begin position="796"/>
        <end position="809"/>
    </location>
</feature>
<feature type="region of interest" description="Disordered" evidence="7">
    <location>
        <begin position="629"/>
        <end position="651"/>
    </location>
</feature>
<evidence type="ECO:0000256" key="6">
    <source>
        <dbReference type="PROSITE-ProRule" id="PRU01024"/>
    </source>
</evidence>
<feature type="region of interest" description="Disordered" evidence="7">
    <location>
        <begin position="1308"/>
        <end position="1352"/>
    </location>
</feature>
<gene>
    <name evidence="8" type="ORF">PV327_000289</name>
</gene>
<feature type="compositionally biased region" description="Polar residues" evidence="7">
    <location>
        <begin position="1243"/>
        <end position="1260"/>
    </location>
</feature>
<evidence type="ECO:0000256" key="3">
    <source>
        <dbReference type="ARBA" id="ARBA00022691"/>
    </source>
</evidence>
<feature type="region of interest" description="Disordered" evidence="7">
    <location>
        <begin position="1048"/>
        <end position="1266"/>
    </location>
</feature>
<dbReference type="InterPro" id="IPR010280">
    <property type="entry name" value="U5_MeTrfase_fam"/>
</dbReference>
<feature type="compositionally biased region" description="Low complexity" evidence="7">
    <location>
        <begin position="1316"/>
        <end position="1342"/>
    </location>
</feature>
<dbReference type="GO" id="GO:0003723">
    <property type="term" value="F:RNA binding"/>
    <property type="evidence" value="ECO:0007669"/>
    <property type="project" value="TreeGrafter"/>
</dbReference>
<evidence type="ECO:0000256" key="7">
    <source>
        <dbReference type="SAM" id="MobiDB-lite"/>
    </source>
</evidence>
<dbReference type="PANTHER" id="PTHR45904:SF1">
    <property type="entry name" value="TRNA (URACIL-5-)-METHYLTRANSFERASE HOMOLOG B"/>
    <property type="match status" value="1"/>
</dbReference>
<keyword evidence="1 6" id="KW-0489">Methyltransferase</keyword>
<sequence length="1352" mass="153338">MENLEDCKFEESDFEVVDECADEEIDSCLSDASMNMDSEKKLLDEKLEVDEKKSINEEELSNEIPVIKIDDDIKQEIIVSPEKSQNNSVDFTADVSLDQLNDNDVLEDLNEIENIAADSSENYDIESEDMAIDRSSLVKLSNQDDKKNIKLIGETQNIILVDEIIKESQKSPEELWYEEKMNLKVKTVKERLSKLARVLKHYYPCYKNCLERIEAKIGTPVCKLDTPRQCPTNLTQINRWKFICTKKPVNDSATGNKNTRLVWCLEPYEGTNPNENSVLEMIPAYVNRSVKMFEDFINTLAQTDTTEKTRAEANDDDVVVLESDENSSKDVESNENETNSNSGPEWLWLLVRSNSKDELMMFITGRCITHITMDSLKQLFETGLGKDCNVKSLYCKSLTKTNNVQTSNTTFLVGAEALDEKVGSLKIQLAPKTNFWLSTAGAEELAKTVESVLDPPELGTVIDIGCGLGLIGLSIARKCYQVIGIDSPSEVEEAEMTCELNKIKNAYFLMGEPVEMMNTINKSVEWRRVFAIINANTAIGRTTEVMTGLRKIKNLRRIVMVTTLTKQSVRSILELTRPADDILGDPFVATRAVVVDTLPSGPQFEVVILMERRPLPQVLNAVLSQVSPDLVTQNPPKKGGKNSPKKNNAQKLANKKSNFAKNMMAARNRKGGIATNRKYPLLGAKPVNNKEKQNEKPNDIPKKKLVKNPFYDKPLAPKNTKNINHKKISGGSRPQINSNQHKAQNVSKSPRKNSTASSLRIRRGVVNASYGSSVNLQKRKYEWDLQSGSGNNSFIPDKRSRENDNKLGSRMAGDRAIESDILQTMQEQQRLLEVAKQKLTSSSQVLDNYTAKEVQNMLNLAIERTNQIQNQIPRSVWDRVAPPEHHSPEIIIQDEIMFKGRRIQEISHEDISITTSNQGYRQTFDATWAYNKHSSIPPLEPNLIAPLEKYTVIKPNIDDHKPSLYDNPRKSESRWVPPSCTRRSTTPSVKPNVEPTKLMLSAPRGNFSSYQHQQSSINSQNIDAPHQTPSISRQFMPSRQLISAPPSELMHGRISPPRQQSPLKRPPVPVAFGDDWDIPSRGASEQHSGWHAIDNRPMNNTNIRRDFNTQDNLRPGNNLNANWNGKNSSDNRANNCGANNWNQKQLVGRQQGTNNSWQQQQQQQQQQPKSSDMRFSGPSGSEWNIRGKDSINTMVNIRNENRRDVNNQRWSEPQQNKNSWNQKHDTDDYNDLPEDARDPWCDDNNSSGPLKANWNKTIESNPWPIPKDNRQNLTPLMMNSNPQWQANMSNSNQNLNNPRWSGRSISNANNMMKPPQNMNWQQRNNNNNNSNNINNGWRQQNSFGGFQQSRPY</sequence>
<feature type="compositionally biased region" description="Basic and acidic residues" evidence="7">
    <location>
        <begin position="961"/>
        <end position="973"/>
    </location>
</feature>
<keyword evidence="2 6" id="KW-0808">Transferase</keyword>
<proteinExistence type="inferred from homology"/>
<feature type="region of interest" description="Disordered" evidence="7">
    <location>
        <begin position="668"/>
        <end position="760"/>
    </location>
</feature>
<evidence type="ECO:0000256" key="4">
    <source>
        <dbReference type="ARBA" id="ARBA00033763"/>
    </source>
</evidence>
<feature type="compositionally biased region" description="Polar residues" evidence="7">
    <location>
        <begin position="1207"/>
        <end position="1221"/>
    </location>
</feature>
<protein>
    <recommendedName>
        <fullName evidence="4">tRNA (uracil(54)-C(5))-methyltransferase</fullName>
        <ecNumber evidence="4">2.1.1.35</ecNumber>
    </recommendedName>
</protein>
<evidence type="ECO:0000256" key="5">
    <source>
        <dbReference type="ARBA" id="ARBA00047278"/>
    </source>
</evidence>
<feature type="region of interest" description="Disordered" evidence="7">
    <location>
        <begin position="961"/>
        <end position="993"/>
    </location>
</feature>
<feature type="compositionally biased region" description="Polar residues" evidence="7">
    <location>
        <begin position="1343"/>
        <end position="1352"/>
    </location>
</feature>
<feature type="compositionally biased region" description="Polar residues" evidence="7">
    <location>
        <begin position="732"/>
        <end position="758"/>
    </location>
</feature>
<dbReference type="CDD" id="cd02440">
    <property type="entry name" value="AdoMet_MTases"/>
    <property type="match status" value="1"/>
</dbReference>
<feature type="compositionally biased region" description="Basic and acidic residues" evidence="7">
    <location>
        <begin position="688"/>
        <end position="702"/>
    </location>
</feature>
<feature type="binding site" evidence="6">
    <location>
        <position position="486"/>
    </location>
    <ligand>
        <name>S-adenosyl-L-methionine</name>
        <dbReference type="ChEBI" id="CHEBI:59789"/>
    </ligand>
</feature>
<accession>A0AA39G5Y4</accession>
<dbReference type="Gene3D" id="3.40.50.150">
    <property type="entry name" value="Vaccinia Virus protein VP39"/>
    <property type="match status" value="1"/>
</dbReference>
<dbReference type="GO" id="GO:0032259">
    <property type="term" value="P:methylation"/>
    <property type="evidence" value="ECO:0007669"/>
    <property type="project" value="UniProtKB-KW"/>
</dbReference>
<dbReference type="PANTHER" id="PTHR45904">
    <property type="entry name" value="TRNA (URACIL-5-)-METHYLTRANSFERASE"/>
    <property type="match status" value="1"/>
</dbReference>
<dbReference type="EC" id="2.1.1.35" evidence="4"/>
<reference evidence="8" key="1">
    <citation type="journal article" date="2023" name="bioRxiv">
        <title>Scaffold-level genome assemblies of two parasitoid biocontrol wasps reveal the parthenogenesis mechanism and an associated novel virus.</title>
        <authorList>
            <person name="Inwood S."/>
            <person name="Skelly J."/>
            <person name="Guhlin J."/>
            <person name="Harrop T."/>
            <person name="Goldson S."/>
            <person name="Dearden P."/>
        </authorList>
    </citation>
    <scope>NUCLEOTIDE SEQUENCE</scope>
    <source>
        <strain evidence="8">Lincoln</strain>
        <tissue evidence="8">Whole body</tissue>
    </source>
</reference>
<reference evidence="8" key="2">
    <citation type="submission" date="2023-03" db="EMBL/GenBank/DDBJ databases">
        <authorList>
            <person name="Inwood S.N."/>
            <person name="Skelly J.G."/>
            <person name="Guhlin J."/>
            <person name="Harrop T.W.R."/>
            <person name="Goldson S.G."/>
            <person name="Dearden P.K."/>
        </authorList>
    </citation>
    <scope>NUCLEOTIDE SEQUENCE</scope>
    <source>
        <strain evidence="8">Lincoln</strain>
        <tissue evidence="8">Whole body</tissue>
    </source>
</reference>
<organism evidence="8 9">
    <name type="scientific">Microctonus hyperodae</name>
    <name type="common">Parasitoid wasp</name>
    <dbReference type="NCBI Taxonomy" id="165561"/>
    <lineage>
        <taxon>Eukaryota</taxon>
        <taxon>Metazoa</taxon>
        <taxon>Ecdysozoa</taxon>
        <taxon>Arthropoda</taxon>
        <taxon>Hexapoda</taxon>
        <taxon>Insecta</taxon>
        <taxon>Pterygota</taxon>
        <taxon>Neoptera</taxon>
        <taxon>Endopterygota</taxon>
        <taxon>Hymenoptera</taxon>
        <taxon>Apocrita</taxon>
        <taxon>Ichneumonoidea</taxon>
        <taxon>Braconidae</taxon>
        <taxon>Euphorinae</taxon>
        <taxon>Microctonus</taxon>
    </lineage>
</organism>
<evidence type="ECO:0000256" key="1">
    <source>
        <dbReference type="ARBA" id="ARBA00022603"/>
    </source>
</evidence>